<keyword evidence="1" id="KW-1133">Transmembrane helix</keyword>
<keyword evidence="3" id="KW-1185">Reference proteome</keyword>
<evidence type="ECO:0000256" key="1">
    <source>
        <dbReference type="SAM" id="Phobius"/>
    </source>
</evidence>
<accession>A0A2P2EAX5</accession>
<proteinExistence type="predicted"/>
<evidence type="ECO:0000313" key="2">
    <source>
        <dbReference type="EMBL" id="GBF58221.1"/>
    </source>
</evidence>
<keyword evidence="1" id="KW-0812">Transmembrane</keyword>
<dbReference type="AlphaFoldDB" id="A0A2P2EAX5"/>
<dbReference type="RefSeq" id="WP_238164949.1">
    <property type="nucleotide sequence ID" value="NZ_BFBR01000005.1"/>
</dbReference>
<keyword evidence="1" id="KW-0472">Membrane</keyword>
<evidence type="ECO:0000313" key="3">
    <source>
        <dbReference type="Proteomes" id="UP000245086"/>
    </source>
</evidence>
<comment type="caution">
    <text evidence="2">The sequence shown here is derived from an EMBL/GenBank/DDBJ whole genome shotgun (WGS) entry which is preliminary data.</text>
</comment>
<organism evidence="2 3">
    <name type="scientific">Candidatus Phycosocius bacilliformis</name>
    <dbReference type="NCBI Taxonomy" id="1445552"/>
    <lineage>
        <taxon>Bacteria</taxon>
        <taxon>Pseudomonadati</taxon>
        <taxon>Pseudomonadota</taxon>
        <taxon>Alphaproteobacteria</taxon>
        <taxon>Caulobacterales</taxon>
        <taxon>Caulobacterales incertae sedis</taxon>
        <taxon>Candidatus Phycosocius</taxon>
    </lineage>
</organism>
<protein>
    <submittedName>
        <fullName evidence="2">Uncharacterized protein</fullName>
    </submittedName>
</protein>
<dbReference type="Proteomes" id="UP000245086">
    <property type="component" value="Unassembled WGS sequence"/>
</dbReference>
<dbReference type="EMBL" id="BFBR01000005">
    <property type="protein sequence ID" value="GBF58221.1"/>
    <property type="molecule type" value="Genomic_DNA"/>
</dbReference>
<name>A0A2P2EAX5_9PROT</name>
<gene>
    <name evidence="2" type="ORF">PbB2_01893</name>
</gene>
<sequence>MSEQTTTTTGRLASDFRLTLAILITLVLQAVAALLWVGAAAQRLDNLEAEIKLQQPILERMARIEAQVAAIRSSLDRIENHIDQEGP</sequence>
<feature type="transmembrane region" description="Helical" evidence="1">
    <location>
        <begin position="20"/>
        <end position="41"/>
    </location>
</feature>
<reference evidence="2 3" key="1">
    <citation type="journal article" date="2018" name="Genome Announc.">
        <title>Draft Genome Sequence of "Candidatus Phycosocius bacilliformis," an Alphaproteobacterial Ectosymbiont of the Hydrocarbon-Producing Green Alga Botryococcus braunii.</title>
        <authorList>
            <person name="Tanabe Y."/>
            <person name="Yamaguchi H."/>
            <person name="Watanabe M.M."/>
        </authorList>
    </citation>
    <scope>NUCLEOTIDE SEQUENCE [LARGE SCALE GENOMIC DNA]</scope>
    <source>
        <strain evidence="2 3">BOTRYCO-2</strain>
    </source>
</reference>